<evidence type="ECO:0000256" key="7">
    <source>
        <dbReference type="ARBA" id="ARBA00022840"/>
    </source>
</evidence>
<dbReference type="EC" id="2.7.13.3" evidence="2"/>
<proteinExistence type="predicted"/>
<dbReference type="GO" id="GO:0004673">
    <property type="term" value="F:protein histidine kinase activity"/>
    <property type="evidence" value="ECO:0007669"/>
    <property type="project" value="UniProtKB-EC"/>
</dbReference>
<dbReference type="PANTHER" id="PTHR43102:SF2">
    <property type="entry name" value="GAF DOMAIN-CONTAINING PROTEIN"/>
    <property type="match status" value="1"/>
</dbReference>
<evidence type="ECO:0000256" key="5">
    <source>
        <dbReference type="ARBA" id="ARBA00022741"/>
    </source>
</evidence>
<organism evidence="10">
    <name type="scientific">Microvirga ossetica</name>
    <dbReference type="NCBI Taxonomy" id="1882682"/>
    <lineage>
        <taxon>Bacteria</taxon>
        <taxon>Pseudomonadati</taxon>
        <taxon>Pseudomonadota</taxon>
        <taxon>Alphaproteobacteria</taxon>
        <taxon>Hyphomicrobiales</taxon>
        <taxon>Methylobacteriaceae</taxon>
        <taxon>Microvirga</taxon>
    </lineage>
</organism>
<accession>A0A1B2EP82</accession>
<dbReference type="InterPro" id="IPR036890">
    <property type="entry name" value="HATPase_C_sf"/>
</dbReference>
<dbReference type="Gene3D" id="3.30.450.40">
    <property type="match status" value="1"/>
</dbReference>
<evidence type="ECO:0000256" key="1">
    <source>
        <dbReference type="ARBA" id="ARBA00000085"/>
    </source>
</evidence>
<sequence>MEHQSARPDALPWDEAKRLAALRSYGILDTPLEQDFDDVVRIAAYVCNAPISVINLIDDDRQWFKAEIGLGVRETPLDVSICAHAILQPGLFVVPDTTKDPRFASNPLVTGEPNLRFYAGALLETPDGLPLGTVCVLDYKARELTEEQAFTLRALARQVMAQLELRRIVADYKKAQLQQQLLIRELHHRVKNTLATVQSIMGSTARASSTMEEFQNAFTGRVISLAKTHSLLTEERWQTVPLHDLVCLELEPYDDATGKRVKIRGPQVELVPEMAVPIGMAIHEMTTNAVKHGALSEFGGVVEVTWSELTEGGQRKLHLEWVERHGPPVEPPTRKGFGSRLLERVLTAQIHADVTTDYRPEGLHIQVAVPLPEERIGEAPG</sequence>
<dbReference type="InterPro" id="IPR003018">
    <property type="entry name" value="GAF"/>
</dbReference>
<name>A0A1B2EP82_9HYPH</name>
<dbReference type="KEGG" id="moc:BB934_12145"/>
<evidence type="ECO:0000256" key="2">
    <source>
        <dbReference type="ARBA" id="ARBA00012438"/>
    </source>
</evidence>
<keyword evidence="7" id="KW-0067">ATP-binding</keyword>
<dbReference type="GO" id="GO:0005524">
    <property type="term" value="F:ATP binding"/>
    <property type="evidence" value="ECO:0007669"/>
    <property type="project" value="UniProtKB-KW"/>
</dbReference>
<dbReference type="InterPro" id="IPR011102">
    <property type="entry name" value="Sig_transdc_His_kinase_HWE"/>
</dbReference>
<evidence type="ECO:0000313" key="10">
    <source>
        <dbReference type="EMBL" id="ANY81771.1"/>
    </source>
</evidence>
<dbReference type="Pfam" id="PF01590">
    <property type="entry name" value="GAF"/>
    <property type="match status" value="1"/>
</dbReference>
<protein>
    <recommendedName>
        <fullName evidence="2">histidine kinase</fullName>
        <ecNumber evidence="2">2.7.13.3</ecNumber>
    </recommendedName>
</protein>
<dbReference type="InterPro" id="IPR029016">
    <property type="entry name" value="GAF-like_dom_sf"/>
</dbReference>
<evidence type="ECO:0000256" key="3">
    <source>
        <dbReference type="ARBA" id="ARBA00022553"/>
    </source>
</evidence>
<dbReference type="PANTHER" id="PTHR43102">
    <property type="entry name" value="SLR1143 PROTEIN"/>
    <property type="match status" value="1"/>
</dbReference>
<gene>
    <name evidence="10" type="ORF">BB934_12145</name>
</gene>
<keyword evidence="5" id="KW-0547">Nucleotide-binding</keyword>
<dbReference type="SMART" id="SM00911">
    <property type="entry name" value="HWE_HK"/>
    <property type="match status" value="1"/>
</dbReference>
<evidence type="ECO:0000256" key="4">
    <source>
        <dbReference type="ARBA" id="ARBA00022679"/>
    </source>
</evidence>
<dbReference type="Pfam" id="PF07536">
    <property type="entry name" value="HWE_HK"/>
    <property type="match status" value="1"/>
</dbReference>
<feature type="domain" description="GAF" evidence="8">
    <location>
        <begin position="31"/>
        <end position="173"/>
    </location>
</feature>
<keyword evidence="3" id="KW-0597">Phosphoprotein</keyword>
<dbReference type="EMBL" id="CP016616">
    <property type="protein sequence ID" value="ANY81771.1"/>
    <property type="molecule type" value="Genomic_DNA"/>
</dbReference>
<comment type="catalytic activity">
    <reaction evidence="1">
        <text>ATP + protein L-histidine = ADP + protein N-phospho-L-histidine.</text>
        <dbReference type="EC" id="2.7.13.3"/>
    </reaction>
</comment>
<dbReference type="AlphaFoldDB" id="A0A1B2EP82"/>
<evidence type="ECO:0000259" key="8">
    <source>
        <dbReference type="SMART" id="SM00065"/>
    </source>
</evidence>
<feature type="domain" description="Signal transduction histidine kinase HWE region" evidence="9">
    <location>
        <begin position="185"/>
        <end position="267"/>
    </location>
</feature>
<dbReference type="SUPFAM" id="SSF55781">
    <property type="entry name" value="GAF domain-like"/>
    <property type="match status" value="1"/>
</dbReference>
<evidence type="ECO:0000256" key="6">
    <source>
        <dbReference type="ARBA" id="ARBA00022777"/>
    </source>
</evidence>
<keyword evidence="4" id="KW-0808">Transferase</keyword>
<evidence type="ECO:0000259" key="9">
    <source>
        <dbReference type="SMART" id="SM00911"/>
    </source>
</evidence>
<dbReference type="Gene3D" id="3.30.565.10">
    <property type="entry name" value="Histidine kinase-like ATPase, C-terminal domain"/>
    <property type="match status" value="1"/>
</dbReference>
<dbReference type="RefSeq" id="WP_099512796.1">
    <property type="nucleotide sequence ID" value="NZ_CP016616.1"/>
</dbReference>
<keyword evidence="6 10" id="KW-0418">Kinase</keyword>
<reference evidence="10" key="1">
    <citation type="submission" date="2016-07" db="EMBL/GenBank/DDBJ databases">
        <title>Microvirga ossetica sp. nov. a new species of rhizobia isolated from root nodules of the legume species Vicia alpestris Steven originated from North Ossetia region in the Caucasus.</title>
        <authorList>
            <person name="Safronova V.I."/>
            <person name="Kuznetsova I.G."/>
            <person name="Sazanova A.L."/>
            <person name="Belimov A."/>
            <person name="Andronov E."/>
            <person name="Osledkin Y.S."/>
            <person name="Onishchuk O.P."/>
            <person name="Kurchak O.N."/>
            <person name="Shaposhnikov A.I."/>
            <person name="Willems A."/>
            <person name="Tikhonovich I.A."/>
        </authorList>
    </citation>
    <scope>NUCLEOTIDE SEQUENCE [LARGE SCALE GENOMIC DNA]</scope>
    <source>
        <strain evidence="10">V5/3M</strain>
    </source>
</reference>
<dbReference type="OrthoDB" id="341208at2"/>
<dbReference type="SMART" id="SM00065">
    <property type="entry name" value="GAF"/>
    <property type="match status" value="1"/>
</dbReference>